<dbReference type="EC" id="3.5.2.6" evidence="3 7"/>
<dbReference type="PROSITE" id="PS00146">
    <property type="entry name" value="BETA_LACTAMASE_A"/>
    <property type="match status" value="1"/>
</dbReference>
<dbReference type="RefSeq" id="WP_101361820.1">
    <property type="nucleotide sequence ID" value="NZ_PHKV01000001.1"/>
</dbReference>
<evidence type="ECO:0000256" key="3">
    <source>
        <dbReference type="ARBA" id="ARBA00012865"/>
    </source>
</evidence>
<gene>
    <name evidence="10" type="ORF">XpruCFBP8353_02785</name>
    <name evidence="11" type="ORF">XpruCFBP8354_02785</name>
</gene>
<evidence type="ECO:0000256" key="5">
    <source>
        <dbReference type="ARBA" id="ARBA00022801"/>
    </source>
</evidence>
<evidence type="ECO:0000256" key="2">
    <source>
        <dbReference type="ARBA" id="ARBA00009009"/>
    </source>
</evidence>
<evidence type="ECO:0000313" key="12">
    <source>
        <dbReference type="Proteomes" id="UP000233720"/>
    </source>
</evidence>
<dbReference type="Pfam" id="PF13354">
    <property type="entry name" value="Beta-lactamase2"/>
    <property type="match status" value="1"/>
</dbReference>
<dbReference type="AlphaFoldDB" id="A0A2N3RNH9"/>
<evidence type="ECO:0000256" key="8">
    <source>
        <dbReference type="SAM" id="MobiDB-lite"/>
    </source>
</evidence>
<comment type="similarity">
    <text evidence="2 7">Belongs to the class-A beta-lactamase family.</text>
</comment>
<evidence type="ECO:0000313" key="10">
    <source>
        <dbReference type="EMBL" id="PKV14043.1"/>
    </source>
</evidence>
<evidence type="ECO:0000313" key="13">
    <source>
        <dbReference type="Proteomes" id="UP000233748"/>
    </source>
</evidence>
<dbReference type="InterPro" id="IPR006311">
    <property type="entry name" value="TAT_signal"/>
</dbReference>
<comment type="caution">
    <text evidence="10">The sequence shown here is derived from an EMBL/GenBank/DDBJ whole genome shotgun (WGS) entry which is preliminary data.</text>
</comment>
<comment type="catalytic activity">
    <reaction evidence="1 7">
        <text>a beta-lactam + H2O = a substituted beta-amino acid</text>
        <dbReference type="Rhea" id="RHEA:20401"/>
        <dbReference type="ChEBI" id="CHEBI:15377"/>
        <dbReference type="ChEBI" id="CHEBI:35627"/>
        <dbReference type="ChEBI" id="CHEBI:140347"/>
        <dbReference type="EC" id="3.5.2.6"/>
    </reaction>
</comment>
<dbReference type="GO" id="GO:0008800">
    <property type="term" value="F:beta-lactamase activity"/>
    <property type="evidence" value="ECO:0007669"/>
    <property type="project" value="UniProtKB-UniRule"/>
</dbReference>
<proteinExistence type="inferred from homology"/>
<name>A0A2N3RNH9_9XANT</name>
<keyword evidence="13" id="KW-1185">Reference proteome</keyword>
<dbReference type="GO" id="GO:0030655">
    <property type="term" value="P:beta-lactam antibiotic catabolic process"/>
    <property type="evidence" value="ECO:0007669"/>
    <property type="project" value="InterPro"/>
</dbReference>
<dbReference type="SUPFAM" id="SSF56601">
    <property type="entry name" value="beta-lactamase/transpeptidase-like"/>
    <property type="match status" value="1"/>
</dbReference>
<dbReference type="NCBIfam" id="NF033103">
    <property type="entry name" value="bla_class_A"/>
    <property type="match status" value="1"/>
</dbReference>
<organism evidence="10 12">
    <name type="scientific">Xanthomonas prunicola</name>
    <dbReference type="NCBI Taxonomy" id="2053930"/>
    <lineage>
        <taxon>Bacteria</taxon>
        <taxon>Pseudomonadati</taxon>
        <taxon>Pseudomonadota</taxon>
        <taxon>Gammaproteobacteria</taxon>
        <taxon>Lysobacterales</taxon>
        <taxon>Lysobacteraceae</taxon>
        <taxon>Xanthomonas</taxon>
    </lineage>
</organism>
<evidence type="ECO:0000256" key="6">
    <source>
        <dbReference type="ARBA" id="ARBA00023251"/>
    </source>
</evidence>
<keyword evidence="4" id="KW-0732">Signal</keyword>
<dbReference type="InterPro" id="IPR000871">
    <property type="entry name" value="Beta-lactam_class-A"/>
</dbReference>
<dbReference type="Proteomes" id="UP000233748">
    <property type="component" value="Unassembled WGS sequence"/>
</dbReference>
<feature type="domain" description="Beta-lactamase class A catalytic" evidence="9">
    <location>
        <begin position="53"/>
        <end position="263"/>
    </location>
</feature>
<evidence type="ECO:0000256" key="4">
    <source>
        <dbReference type="ARBA" id="ARBA00022729"/>
    </source>
</evidence>
<dbReference type="InterPro" id="IPR019546">
    <property type="entry name" value="TAT_signal_bac_arc"/>
</dbReference>
<dbReference type="PROSITE" id="PS51318">
    <property type="entry name" value="TAT"/>
    <property type="match status" value="1"/>
</dbReference>
<dbReference type="EMBL" id="PHKV01000001">
    <property type="protein sequence ID" value="PKV14043.1"/>
    <property type="molecule type" value="Genomic_DNA"/>
</dbReference>
<evidence type="ECO:0000256" key="7">
    <source>
        <dbReference type="RuleBase" id="RU361140"/>
    </source>
</evidence>
<dbReference type="Proteomes" id="UP000233720">
    <property type="component" value="Unassembled WGS sequence"/>
</dbReference>
<dbReference type="PRINTS" id="PR00118">
    <property type="entry name" value="BLACTAMASEA"/>
</dbReference>
<evidence type="ECO:0000256" key="1">
    <source>
        <dbReference type="ARBA" id="ARBA00001526"/>
    </source>
</evidence>
<protein>
    <recommendedName>
        <fullName evidence="3 7">Beta-lactamase</fullName>
        <ecNumber evidence="3 7">3.5.2.6</ecNumber>
    </recommendedName>
</protein>
<dbReference type="PANTHER" id="PTHR35333:SF3">
    <property type="entry name" value="BETA-LACTAMASE-TYPE TRANSPEPTIDASE FOLD CONTAINING PROTEIN"/>
    <property type="match status" value="1"/>
</dbReference>
<keyword evidence="5 7" id="KW-0378">Hydrolase</keyword>
<dbReference type="GO" id="GO:0046677">
    <property type="term" value="P:response to antibiotic"/>
    <property type="evidence" value="ECO:0007669"/>
    <property type="project" value="UniProtKB-UniRule"/>
</dbReference>
<sequence>MHSRRQFLRGAGVGIALAVSGNALAIKPSKPSAEAALRARWVEIERRSGGRLGISLLDTATGQRIEQRQDERFPLCSTFKFLLVAAVLQRVDRGELRLDRQVPIRAEDMLSYAPATKPHVGGSLSLAELCQAAMIFSDGVAANLLLTQVGDPVGLTAFIRTLGDTQTRSDRNEPSMNNFALDDPRDTTTPAAMLGSMRAVLLGDALQPASRKRLTDWMIDNRTGDDCLRAGFPQGWKVGDKTGNNGTDSRNDIGIVWVPGQQAPLLLTTYLNKATVDADARDAALKAVAQAVAAWWPTRAARAI</sequence>
<keyword evidence="6 7" id="KW-0046">Antibiotic resistance</keyword>
<dbReference type="Gene3D" id="3.40.710.10">
    <property type="entry name" value="DD-peptidase/beta-lactamase superfamily"/>
    <property type="match status" value="1"/>
</dbReference>
<evidence type="ECO:0000313" key="11">
    <source>
        <dbReference type="EMBL" id="PKV18324.1"/>
    </source>
</evidence>
<reference evidence="12 13" key="1">
    <citation type="submission" date="2017-11" db="EMBL/GenBank/DDBJ databases">
        <title>Xanthomonas prunicola sp. nov., a novel pathogen that affects nectarine (Prunus persica var. nectarine) trees.</title>
        <authorList>
            <person name="Lopez M."/>
            <person name="Lopez-Soriano P."/>
            <person name="Garita-Cambronero J."/>
            <person name="Beltran C."/>
            <person name="Taghouti G."/>
            <person name="Portier P."/>
            <person name="Cubero J."/>
            <person name="Fischer-Le Saux M."/>
            <person name="Marco-Noales E."/>
        </authorList>
    </citation>
    <scope>NUCLEOTIDE SEQUENCE [LARGE SCALE GENOMIC DNA]</scope>
    <source>
        <strain evidence="10 12">CFBP8353</strain>
        <strain evidence="11 13">CFBP8354</strain>
    </source>
</reference>
<feature type="region of interest" description="Disordered" evidence="8">
    <location>
        <begin position="166"/>
        <end position="185"/>
    </location>
</feature>
<accession>A0A2N3RNH9</accession>
<dbReference type="InterPro" id="IPR023650">
    <property type="entry name" value="Beta-lactam_class-A_AS"/>
</dbReference>
<dbReference type="EMBL" id="PHKW01000001">
    <property type="protein sequence ID" value="PKV18324.1"/>
    <property type="molecule type" value="Genomic_DNA"/>
</dbReference>
<dbReference type="InterPro" id="IPR045155">
    <property type="entry name" value="Beta-lactam_cat"/>
</dbReference>
<dbReference type="OrthoDB" id="9784149at2"/>
<evidence type="ECO:0000259" key="9">
    <source>
        <dbReference type="Pfam" id="PF13354"/>
    </source>
</evidence>
<dbReference type="NCBIfam" id="TIGR01409">
    <property type="entry name" value="TAT_signal_seq"/>
    <property type="match status" value="1"/>
</dbReference>
<dbReference type="PANTHER" id="PTHR35333">
    <property type="entry name" value="BETA-LACTAMASE"/>
    <property type="match status" value="1"/>
</dbReference>
<dbReference type="InterPro" id="IPR012338">
    <property type="entry name" value="Beta-lactam/transpept-like"/>
</dbReference>